<evidence type="ECO:0000313" key="1">
    <source>
        <dbReference type="EMBL" id="STZ01763.1"/>
    </source>
</evidence>
<reference evidence="1 2" key="1">
    <citation type="submission" date="2018-06" db="EMBL/GenBank/DDBJ databases">
        <authorList>
            <consortium name="Pathogen Informatics"/>
            <person name="Doyle S."/>
        </authorList>
    </citation>
    <scope>NUCLEOTIDE SEQUENCE [LARGE SCALE GENOMIC DNA]</scope>
    <source>
        <strain evidence="1 2">NCTC11091</strain>
    </source>
</reference>
<accession>A0A378QQZ4</accession>
<sequence length="241" mass="24941">MEKADKQQHDRVLFDSITGAIYGPNSNGATGYVARAVAPEVSYQIGQYFKGTNSEGSAPHILAHGILAAAVSAVTGNDVTTGALSAMGAEAAAPMVAKFLFGDKPISELSADEKATVSSITSLGRLGVGASTGDVGSAVSAGEAAKVATQDNGVEVAAPVCGPLVEVCFVGGVAITAATVYANTPEGKKKIGLWFKKYAKRKSFARSLSKGSDFPMVRQAHHEWKIVLAYFSDQCKNKVVV</sequence>
<dbReference type="EMBL" id="UGQA01000006">
    <property type="protein sequence ID" value="STZ01763.1"/>
    <property type="molecule type" value="Genomic_DNA"/>
</dbReference>
<gene>
    <name evidence="1" type="ORF">NCTC11091_02236</name>
</gene>
<dbReference type="Proteomes" id="UP000255193">
    <property type="component" value="Unassembled WGS sequence"/>
</dbReference>
<proteinExistence type="predicted"/>
<protein>
    <submittedName>
        <fullName evidence="1">Possible hemagglutinin (DUF637)</fullName>
    </submittedName>
</protein>
<evidence type="ECO:0000313" key="2">
    <source>
        <dbReference type="Proteomes" id="UP000255193"/>
    </source>
</evidence>
<dbReference type="AlphaFoldDB" id="A0A378QQZ4"/>
<name>A0A378QQZ4_9GAMM</name>
<organism evidence="1 2">
    <name type="scientific">Faucicola atlantae</name>
    <dbReference type="NCBI Taxonomy" id="34059"/>
    <lineage>
        <taxon>Bacteria</taxon>
        <taxon>Pseudomonadati</taxon>
        <taxon>Pseudomonadota</taxon>
        <taxon>Gammaproteobacteria</taxon>
        <taxon>Moraxellales</taxon>
        <taxon>Moraxellaceae</taxon>
        <taxon>Faucicola</taxon>
    </lineage>
</organism>